<name>A0ABQ6EZQ1_9VIBR</name>
<reference evidence="2" key="1">
    <citation type="journal article" date="2019" name="Int. J. Syst. Evol. Microbiol.">
        <title>The Global Catalogue of Microorganisms (GCM) 10K type strain sequencing project: providing services to taxonomists for standard genome sequencing and annotation.</title>
        <authorList>
            <consortium name="The Broad Institute Genomics Platform"/>
            <consortium name="The Broad Institute Genome Sequencing Center for Infectious Disease"/>
            <person name="Wu L."/>
            <person name="Ma J."/>
        </authorList>
    </citation>
    <scope>NUCLEOTIDE SEQUENCE [LARGE SCALE GENOMIC DNA]</scope>
    <source>
        <strain evidence="2">NBRC 108723</strain>
    </source>
</reference>
<dbReference type="RefSeq" id="WP_284192591.1">
    <property type="nucleotide sequence ID" value="NZ_BSPW01000053.1"/>
</dbReference>
<keyword evidence="2" id="KW-1185">Reference proteome</keyword>
<protein>
    <recommendedName>
        <fullName evidence="3">Lipoprotein</fullName>
    </recommendedName>
</protein>
<evidence type="ECO:0000313" key="1">
    <source>
        <dbReference type="EMBL" id="GLT18712.1"/>
    </source>
</evidence>
<organism evidence="1 2">
    <name type="scientific">Vibrio zhanjiangensis</name>
    <dbReference type="NCBI Taxonomy" id="1046128"/>
    <lineage>
        <taxon>Bacteria</taxon>
        <taxon>Pseudomonadati</taxon>
        <taxon>Pseudomonadota</taxon>
        <taxon>Gammaproteobacteria</taxon>
        <taxon>Vibrionales</taxon>
        <taxon>Vibrionaceae</taxon>
        <taxon>Vibrio</taxon>
    </lineage>
</organism>
<sequence length="193" mass="22085">MKHNRGDHVSGTQLCFMKILSIFWFCFLLAGCTSSLSNPRSFFENVENEHTIGEFIPDGKKIRFVYTPEGMANREVIVNLEDSNDSISMFFRLCENNGLYEGIIEQERARIESKSVDCNSWLTLTPLLNDKYALSYELNLLIGFKVEVGPEYIPVMKKLAQYGAIYSPGDIAYPLQRYINDAIVEETKVEFLP</sequence>
<dbReference type="Proteomes" id="UP001157138">
    <property type="component" value="Unassembled WGS sequence"/>
</dbReference>
<evidence type="ECO:0008006" key="3">
    <source>
        <dbReference type="Google" id="ProtNLM"/>
    </source>
</evidence>
<dbReference type="EMBL" id="BSPW01000053">
    <property type="protein sequence ID" value="GLT18712.1"/>
    <property type="molecule type" value="Genomic_DNA"/>
</dbReference>
<dbReference type="PROSITE" id="PS51257">
    <property type="entry name" value="PROKAR_LIPOPROTEIN"/>
    <property type="match status" value="1"/>
</dbReference>
<comment type="caution">
    <text evidence="1">The sequence shown here is derived from an EMBL/GenBank/DDBJ whole genome shotgun (WGS) entry which is preliminary data.</text>
</comment>
<accession>A0ABQ6EZQ1</accession>
<proteinExistence type="predicted"/>
<gene>
    <name evidence="1" type="ORF">GCM10007938_24930</name>
</gene>
<evidence type="ECO:0000313" key="2">
    <source>
        <dbReference type="Proteomes" id="UP001157138"/>
    </source>
</evidence>